<dbReference type="RefSeq" id="WP_381216188.1">
    <property type="nucleotide sequence ID" value="NZ_JBHSPC010000079.1"/>
</dbReference>
<protein>
    <submittedName>
        <fullName evidence="1">Uncharacterized protein</fullName>
    </submittedName>
</protein>
<name>A0ABW0XR23_9ACTN</name>
<dbReference type="Gene3D" id="3.40.630.10">
    <property type="entry name" value="Zn peptidases"/>
    <property type="match status" value="1"/>
</dbReference>
<sequence>MRCAAEVRDEPATFEMCGGTLEDRWYDRLDIPASGCGVGRLDVSHGPHEHVDEQELFRAAAVHALHAGEILVGACTAPRGQG</sequence>
<accession>A0ABW0XR23</accession>
<keyword evidence="2" id="KW-1185">Reference proteome</keyword>
<proteinExistence type="predicted"/>
<gene>
    <name evidence="1" type="ORF">ACFP2V_23995</name>
</gene>
<organism evidence="1 2">
    <name type="scientific">Streptomyces incanus</name>
    <dbReference type="NCBI Taxonomy" id="887453"/>
    <lineage>
        <taxon>Bacteria</taxon>
        <taxon>Bacillati</taxon>
        <taxon>Actinomycetota</taxon>
        <taxon>Actinomycetes</taxon>
        <taxon>Kitasatosporales</taxon>
        <taxon>Streptomycetaceae</taxon>
        <taxon>Streptomyces</taxon>
    </lineage>
</organism>
<evidence type="ECO:0000313" key="1">
    <source>
        <dbReference type="EMBL" id="MFC5673065.1"/>
    </source>
</evidence>
<dbReference type="SUPFAM" id="SSF53187">
    <property type="entry name" value="Zn-dependent exopeptidases"/>
    <property type="match status" value="1"/>
</dbReference>
<comment type="caution">
    <text evidence="1">The sequence shown here is derived from an EMBL/GenBank/DDBJ whole genome shotgun (WGS) entry which is preliminary data.</text>
</comment>
<evidence type="ECO:0000313" key="2">
    <source>
        <dbReference type="Proteomes" id="UP001596183"/>
    </source>
</evidence>
<dbReference type="EMBL" id="JBHSPC010000079">
    <property type="protein sequence ID" value="MFC5673065.1"/>
    <property type="molecule type" value="Genomic_DNA"/>
</dbReference>
<reference evidence="2" key="1">
    <citation type="journal article" date="2019" name="Int. J. Syst. Evol. Microbiol.">
        <title>The Global Catalogue of Microorganisms (GCM) 10K type strain sequencing project: providing services to taxonomists for standard genome sequencing and annotation.</title>
        <authorList>
            <consortium name="The Broad Institute Genomics Platform"/>
            <consortium name="The Broad Institute Genome Sequencing Center for Infectious Disease"/>
            <person name="Wu L."/>
            <person name="Ma J."/>
        </authorList>
    </citation>
    <scope>NUCLEOTIDE SEQUENCE [LARGE SCALE GENOMIC DNA]</scope>
    <source>
        <strain evidence="2">JCM 13852</strain>
    </source>
</reference>
<dbReference type="Proteomes" id="UP001596183">
    <property type="component" value="Unassembled WGS sequence"/>
</dbReference>